<dbReference type="Proteomes" id="UP000790709">
    <property type="component" value="Unassembled WGS sequence"/>
</dbReference>
<feature type="non-terminal residue" evidence="1">
    <location>
        <position position="113"/>
    </location>
</feature>
<reference evidence="1" key="1">
    <citation type="journal article" date="2021" name="New Phytol.">
        <title>Evolutionary innovations through gain and loss of genes in the ectomycorrhizal Boletales.</title>
        <authorList>
            <person name="Wu G."/>
            <person name="Miyauchi S."/>
            <person name="Morin E."/>
            <person name="Kuo A."/>
            <person name="Drula E."/>
            <person name="Varga T."/>
            <person name="Kohler A."/>
            <person name="Feng B."/>
            <person name="Cao Y."/>
            <person name="Lipzen A."/>
            <person name="Daum C."/>
            <person name="Hundley H."/>
            <person name="Pangilinan J."/>
            <person name="Johnson J."/>
            <person name="Barry K."/>
            <person name="LaButti K."/>
            <person name="Ng V."/>
            <person name="Ahrendt S."/>
            <person name="Min B."/>
            <person name="Choi I.G."/>
            <person name="Park H."/>
            <person name="Plett J.M."/>
            <person name="Magnuson J."/>
            <person name="Spatafora J.W."/>
            <person name="Nagy L.G."/>
            <person name="Henrissat B."/>
            <person name="Grigoriev I.V."/>
            <person name="Yang Z.L."/>
            <person name="Xu J."/>
            <person name="Martin F.M."/>
        </authorList>
    </citation>
    <scope>NUCLEOTIDE SEQUENCE</scope>
    <source>
        <strain evidence="1">KUC20120723A-06</strain>
    </source>
</reference>
<dbReference type="EMBL" id="MU266502">
    <property type="protein sequence ID" value="KAH7922004.1"/>
    <property type="molecule type" value="Genomic_DNA"/>
</dbReference>
<proteinExistence type="predicted"/>
<name>A0ACB8B8U7_9AGAM</name>
<accession>A0ACB8B8U7</accession>
<sequence>MTDFLVLRIGGAPTPSSGSQAESTAVPVVACAARMDQCTVTISEPSLGEIASQATPTVSSAPESTQAVESVLNDSTTEYISSILLEESSALSGKVVLNLQSLPLVVVAASTAI</sequence>
<comment type="caution">
    <text evidence="1">The sequence shown here is derived from an EMBL/GenBank/DDBJ whole genome shotgun (WGS) entry which is preliminary data.</text>
</comment>
<evidence type="ECO:0000313" key="1">
    <source>
        <dbReference type="EMBL" id="KAH7922004.1"/>
    </source>
</evidence>
<gene>
    <name evidence="1" type="ORF">BV22DRAFT_1121762</name>
</gene>
<keyword evidence="2" id="KW-1185">Reference proteome</keyword>
<evidence type="ECO:0000313" key="2">
    <source>
        <dbReference type="Proteomes" id="UP000790709"/>
    </source>
</evidence>
<organism evidence="1 2">
    <name type="scientific">Leucogyrophana mollusca</name>
    <dbReference type="NCBI Taxonomy" id="85980"/>
    <lineage>
        <taxon>Eukaryota</taxon>
        <taxon>Fungi</taxon>
        <taxon>Dikarya</taxon>
        <taxon>Basidiomycota</taxon>
        <taxon>Agaricomycotina</taxon>
        <taxon>Agaricomycetes</taxon>
        <taxon>Agaricomycetidae</taxon>
        <taxon>Boletales</taxon>
        <taxon>Boletales incertae sedis</taxon>
        <taxon>Leucogyrophana</taxon>
    </lineage>
</organism>
<protein>
    <submittedName>
        <fullName evidence="1">Uncharacterized protein</fullName>
    </submittedName>
</protein>